<reference evidence="2 3" key="1">
    <citation type="submission" date="2023-01" db="EMBL/GenBank/DDBJ databases">
        <title>Analysis of 21 Apiospora genomes using comparative genomics revels a genus with tremendous synthesis potential of carbohydrate active enzymes and secondary metabolites.</title>
        <authorList>
            <person name="Sorensen T."/>
        </authorList>
    </citation>
    <scope>NUCLEOTIDE SEQUENCE [LARGE SCALE GENOMIC DNA]</scope>
    <source>
        <strain evidence="2 3">CBS 33761</strain>
    </source>
</reference>
<accession>A0ABR1TWG3</accession>
<protein>
    <submittedName>
        <fullName evidence="2">Uncharacterized protein</fullName>
    </submittedName>
</protein>
<comment type="caution">
    <text evidence="2">The sequence shown here is derived from an EMBL/GenBank/DDBJ whole genome shotgun (WGS) entry which is preliminary data.</text>
</comment>
<proteinExistence type="predicted"/>
<feature type="coiled-coil region" evidence="1">
    <location>
        <begin position="21"/>
        <end position="84"/>
    </location>
</feature>
<dbReference type="Proteomes" id="UP001444661">
    <property type="component" value="Unassembled WGS sequence"/>
</dbReference>
<evidence type="ECO:0000256" key="1">
    <source>
        <dbReference type="SAM" id="Coils"/>
    </source>
</evidence>
<evidence type="ECO:0000313" key="2">
    <source>
        <dbReference type="EMBL" id="KAK8051000.1"/>
    </source>
</evidence>
<organism evidence="2 3">
    <name type="scientific">Apiospora rasikravindrae</name>
    <dbReference type="NCBI Taxonomy" id="990691"/>
    <lineage>
        <taxon>Eukaryota</taxon>
        <taxon>Fungi</taxon>
        <taxon>Dikarya</taxon>
        <taxon>Ascomycota</taxon>
        <taxon>Pezizomycotina</taxon>
        <taxon>Sordariomycetes</taxon>
        <taxon>Xylariomycetidae</taxon>
        <taxon>Amphisphaeriales</taxon>
        <taxon>Apiosporaceae</taxon>
        <taxon>Apiospora</taxon>
    </lineage>
</organism>
<keyword evidence="3" id="KW-1185">Reference proteome</keyword>
<gene>
    <name evidence="2" type="ORF">PG993_002385</name>
</gene>
<keyword evidence="1" id="KW-0175">Coiled coil</keyword>
<evidence type="ECO:0000313" key="3">
    <source>
        <dbReference type="Proteomes" id="UP001444661"/>
    </source>
</evidence>
<sequence>MIMYCQTVNWKSRKATSAKQIRSLLHDLEQHQTKNSALEDQVSIQIKTECSDNTYIAELQDRLVAAREEELRKHEEKLRLIKETHNLRSTMGSLTILDRYDYVIPEGGNVEPVFSQFLA</sequence>
<name>A0ABR1TWG3_9PEZI</name>
<dbReference type="EMBL" id="JAQQWK010000002">
    <property type="protein sequence ID" value="KAK8051000.1"/>
    <property type="molecule type" value="Genomic_DNA"/>
</dbReference>